<name>A0A1N6CNL5_9SPHN</name>
<accession>A0A1N6CNL5</accession>
<dbReference type="RefSeq" id="WP_074203628.1">
    <property type="nucleotide sequence ID" value="NZ_FSQW01000001.1"/>
</dbReference>
<dbReference type="Proteomes" id="UP000185192">
    <property type="component" value="Unassembled WGS sequence"/>
</dbReference>
<dbReference type="EMBL" id="FSQW01000001">
    <property type="protein sequence ID" value="SIN60059.1"/>
    <property type="molecule type" value="Genomic_DNA"/>
</dbReference>
<dbReference type="PANTHER" id="PTHR47017">
    <property type="entry name" value="ACYL-COA"/>
    <property type="match status" value="1"/>
</dbReference>
<dbReference type="STRING" id="1123272.SAMN02745824_0571"/>
<sequence>MPDSDAPPENPDFAESLEIIARAAPDIASLPAKQWDACAGPDNPFVSHAFLSAMEESGSVGPGTGWKSLPIIIEDSSGEIRACLPSYLKSHSQGEYIFDQQWAHAFENAGGQYYPKIQIASPFSPVPGPRLLLRDTGMAGPLLRAAEQLAEQNGISSVHATFVAEDQLDHFREAGWLIRADSQFHWRNEGYDSFDDFLTTLSSRKRKAIRRERKKARAEVEIRQFSGDSITSEYWDCFWEFYQDTGARKWGTPYLTRTAFDLLQQKMGDQLLLILAFQDEIPVAGALNVIGTETLYGRYWGCTRDIPFLHFEICYYQAIDAAIERNLKTVEAGAQGSHKLARGYQPVSTWSAHYIVDPGFRTAIADYLDRERQAVAADMEFLAEMGPFKKGG</sequence>
<dbReference type="InterPro" id="IPR016181">
    <property type="entry name" value="Acyl_CoA_acyltransferase"/>
</dbReference>
<keyword evidence="2" id="KW-1185">Reference proteome</keyword>
<proteinExistence type="predicted"/>
<dbReference type="PANTHER" id="PTHR47017:SF1">
    <property type="entry name" value="ACYL-COA"/>
    <property type="match status" value="1"/>
</dbReference>
<protein>
    <submittedName>
        <fullName evidence="1">Uncharacterized protein</fullName>
    </submittedName>
</protein>
<evidence type="ECO:0000313" key="1">
    <source>
        <dbReference type="EMBL" id="SIN60059.1"/>
    </source>
</evidence>
<reference evidence="2" key="1">
    <citation type="submission" date="2016-11" db="EMBL/GenBank/DDBJ databases">
        <authorList>
            <person name="Varghese N."/>
            <person name="Submissions S."/>
        </authorList>
    </citation>
    <scope>NUCLEOTIDE SEQUENCE [LARGE SCALE GENOMIC DNA]</scope>
    <source>
        <strain evidence="2">DSM 22363</strain>
    </source>
</reference>
<evidence type="ECO:0000313" key="2">
    <source>
        <dbReference type="Proteomes" id="UP000185192"/>
    </source>
</evidence>
<dbReference type="Gene3D" id="3.40.630.30">
    <property type="match status" value="1"/>
</dbReference>
<dbReference type="AlphaFoldDB" id="A0A1N6CNL5"/>
<dbReference type="SUPFAM" id="SSF55729">
    <property type="entry name" value="Acyl-CoA N-acyltransferases (Nat)"/>
    <property type="match status" value="1"/>
</dbReference>
<dbReference type="InterPro" id="IPR007434">
    <property type="entry name" value="FemAB-like"/>
</dbReference>
<organism evidence="1 2">
    <name type="scientific">Parasphingorhabdus marina DSM 22363</name>
    <dbReference type="NCBI Taxonomy" id="1123272"/>
    <lineage>
        <taxon>Bacteria</taxon>
        <taxon>Pseudomonadati</taxon>
        <taxon>Pseudomonadota</taxon>
        <taxon>Alphaproteobacteria</taxon>
        <taxon>Sphingomonadales</taxon>
        <taxon>Sphingomonadaceae</taxon>
        <taxon>Parasphingorhabdus</taxon>
    </lineage>
</organism>
<dbReference type="Pfam" id="PF04339">
    <property type="entry name" value="FemAB_like"/>
    <property type="match status" value="1"/>
</dbReference>
<dbReference type="OrthoDB" id="9776898at2"/>
<gene>
    <name evidence="1" type="ORF">SAMN02745824_0571</name>
</gene>